<dbReference type="EMBL" id="MFYX01000118">
    <property type="protein sequence ID" value="OGK01812.1"/>
    <property type="molecule type" value="Genomic_DNA"/>
</dbReference>
<evidence type="ECO:0000256" key="5">
    <source>
        <dbReference type="ARBA" id="ARBA00023002"/>
    </source>
</evidence>
<evidence type="ECO:0000256" key="3">
    <source>
        <dbReference type="ARBA" id="ARBA00022630"/>
    </source>
</evidence>
<dbReference type="Proteomes" id="UP000179243">
    <property type="component" value="Unassembled WGS sequence"/>
</dbReference>
<dbReference type="SUPFAM" id="SSF51905">
    <property type="entry name" value="FAD/NAD(P)-binding domain"/>
    <property type="match status" value="1"/>
</dbReference>
<name>A0A1F7F5F0_UNCRA</name>
<dbReference type="Pfam" id="PF00581">
    <property type="entry name" value="Rhodanese"/>
    <property type="match status" value="1"/>
</dbReference>
<evidence type="ECO:0000259" key="7">
    <source>
        <dbReference type="PROSITE" id="PS50206"/>
    </source>
</evidence>
<comment type="similarity">
    <text evidence="2">Belongs to the class-III pyridine nucleotide-disulfide oxidoreductase family.</text>
</comment>
<dbReference type="InterPro" id="IPR036188">
    <property type="entry name" value="FAD/NAD-bd_sf"/>
</dbReference>
<evidence type="ECO:0000256" key="2">
    <source>
        <dbReference type="ARBA" id="ARBA00009130"/>
    </source>
</evidence>
<evidence type="ECO:0000313" key="9">
    <source>
        <dbReference type="Proteomes" id="UP000179243"/>
    </source>
</evidence>
<dbReference type="PRINTS" id="PR00411">
    <property type="entry name" value="PNDRDTASEI"/>
</dbReference>
<sequence>MSKKIVIIGGVAGGASAASRLRRNDEHADIVILERGPYISFANCGLPYYIGGVIQERDALLVQTPEGFKNRFNIDVRVNTEVVAIDRTKKEIAIKNRLTSETATMGYDTLILSPGAYPVKPLIPGIESSRIFTLKTIPDMDAINAAISKGAKSVVVVGGGFIGVEAAENLRQRGLTVTLVEALDQILPPFDPEMTSPLIRELRLNNVSVVLGSPVASFQESGATLVCTLKDGVKIEVDFAVLCIGVKPETALAQGAGLALGERGGIVVDEHMRTSDPDIYAAGDAIEVRDFITSSPSLVPLAGPANRQGRVAADAVCGTDAAFGSVLGTAIVKVFSLGAGSVGMNEKTLRAKNLPCQKIFLHPLDHAGYYPGATQLSIKLLFNPQSGAVYGAQAIGAQGVARRIDVIAMAMQAGMTVFDLENAELSYAPPYGSAKDPINQAGFIAANHIRGTHPLFSFEDLQRFDPGRQVLIDVRTKREFSVGHIPGAMNVPVDDLRTLLDALPRDKELLIYCQVGLRGYIAVRILSQNGFAARNLSGGYKTWSAYEALRNRVTGS</sequence>
<dbReference type="InterPro" id="IPR001307">
    <property type="entry name" value="Thiosulphate_STrfase_CS"/>
</dbReference>
<comment type="caution">
    <text evidence="8">The sequence shown here is derived from an EMBL/GenBank/DDBJ whole genome shotgun (WGS) entry which is preliminary data.</text>
</comment>
<dbReference type="SUPFAM" id="SSF52821">
    <property type="entry name" value="Rhodanese/Cell cycle control phosphatase"/>
    <property type="match status" value="1"/>
</dbReference>
<keyword evidence="5" id="KW-0560">Oxidoreductase</keyword>
<dbReference type="GO" id="GO:0016491">
    <property type="term" value="F:oxidoreductase activity"/>
    <property type="evidence" value="ECO:0007669"/>
    <property type="project" value="UniProtKB-KW"/>
</dbReference>
<dbReference type="SMART" id="SM00450">
    <property type="entry name" value="RHOD"/>
    <property type="match status" value="1"/>
</dbReference>
<proteinExistence type="inferred from homology"/>
<dbReference type="InterPro" id="IPR016156">
    <property type="entry name" value="FAD/NAD-linked_Rdtase_dimer_sf"/>
</dbReference>
<dbReference type="PANTHER" id="PTHR43429:SF1">
    <property type="entry name" value="NAD(P)H SULFUR OXIDOREDUCTASE (COA-DEPENDENT)"/>
    <property type="match status" value="1"/>
</dbReference>
<dbReference type="PROSITE" id="PS50206">
    <property type="entry name" value="RHODANESE_3"/>
    <property type="match status" value="1"/>
</dbReference>
<dbReference type="SUPFAM" id="SSF55424">
    <property type="entry name" value="FAD/NAD-linked reductases, dimerisation (C-terminal) domain"/>
    <property type="match status" value="1"/>
</dbReference>
<evidence type="ECO:0000313" key="8">
    <source>
        <dbReference type="EMBL" id="OGK01812.1"/>
    </source>
</evidence>
<dbReference type="PROSITE" id="PS00380">
    <property type="entry name" value="RHODANESE_1"/>
    <property type="match status" value="1"/>
</dbReference>
<protein>
    <submittedName>
        <fullName evidence="8">CoA-disulfide reductase</fullName>
    </submittedName>
</protein>
<dbReference type="InterPro" id="IPR050260">
    <property type="entry name" value="FAD-bd_OxRdtase"/>
</dbReference>
<dbReference type="PANTHER" id="PTHR43429">
    <property type="entry name" value="PYRIDINE NUCLEOTIDE-DISULFIDE OXIDOREDUCTASE DOMAIN-CONTAINING"/>
    <property type="match status" value="1"/>
</dbReference>
<dbReference type="Pfam" id="PF07992">
    <property type="entry name" value="Pyr_redox_2"/>
    <property type="match status" value="1"/>
</dbReference>
<accession>A0A1F7F5F0</accession>
<dbReference type="InterPro" id="IPR036873">
    <property type="entry name" value="Rhodanese-like_dom_sf"/>
</dbReference>
<dbReference type="InterPro" id="IPR001763">
    <property type="entry name" value="Rhodanese-like_dom"/>
</dbReference>
<dbReference type="AlphaFoldDB" id="A0A1F7F5F0"/>
<comment type="cofactor">
    <cofactor evidence="1">
        <name>FAD</name>
        <dbReference type="ChEBI" id="CHEBI:57692"/>
    </cofactor>
</comment>
<dbReference type="InterPro" id="IPR004099">
    <property type="entry name" value="Pyr_nucl-diS_OxRdtase_dimer"/>
</dbReference>
<keyword evidence="6" id="KW-0676">Redox-active center</keyword>
<feature type="domain" description="Rhodanese" evidence="7">
    <location>
        <begin position="465"/>
        <end position="548"/>
    </location>
</feature>
<dbReference type="InterPro" id="IPR023753">
    <property type="entry name" value="FAD/NAD-binding_dom"/>
</dbReference>
<dbReference type="Gene3D" id="3.40.250.10">
    <property type="entry name" value="Rhodanese-like domain"/>
    <property type="match status" value="1"/>
</dbReference>
<organism evidence="8 9">
    <name type="scientific">Candidatus Raymondbacteria bacterium RIFOXYD12_FULL_49_13</name>
    <dbReference type="NCBI Taxonomy" id="1817890"/>
    <lineage>
        <taxon>Bacteria</taxon>
        <taxon>Raymondiibacteriota</taxon>
    </lineage>
</organism>
<dbReference type="Gene3D" id="3.50.50.60">
    <property type="entry name" value="FAD/NAD(P)-binding domain"/>
    <property type="match status" value="2"/>
</dbReference>
<keyword evidence="3" id="KW-0285">Flavoprotein</keyword>
<evidence type="ECO:0000256" key="1">
    <source>
        <dbReference type="ARBA" id="ARBA00001974"/>
    </source>
</evidence>
<keyword evidence="4" id="KW-0274">FAD</keyword>
<reference evidence="8 9" key="1">
    <citation type="journal article" date="2016" name="Nat. Commun.">
        <title>Thousands of microbial genomes shed light on interconnected biogeochemical processes in an aquifer system.</title>
        <authorList>
            <person name="Anantharaman K."/>
            <person name="Brown C.T."/>
            <person name="Hug L.A."/>
            <person name="Sharon I."/>
            <person name="Castelle C.J."/>
            <person name="Probst A.J."/>
            <person name="Thomas B.C."/>
            <person name="Singh A."/>
            <person name="Wilkins M.J."/>
            <person name="Karaoz U."/>
            <person name="Brodie E.L."/>
            <person name="Williams K.H."/>
            <person name="Hubbard S.S."/>
            <person name="Banfield J.F."/>
        </authorList>
    </citation>
    <scope>NUCLEOTIDE SEQUENCE [LARGE SCALE GENOMIC DNA]</scope>
</reference>
<evidence type="ECO:0000256" key="6">
    <source>
        <dbReference type="ARBA" id="ARBA00023284"/>
    </source>
</evidence>
<gene>
    <name evidence="8" type="ORF">A2519_03035</name>
</gene>
<dbReference type="PRINTS" id="PR00368">
    <property type="entry name" value="FADPNR"/>
</dbReference>
<dbReference type="CDD" id="cd01524">
    <property type="entry name" value="RHOD_Pyr_redox"/>
    <property type="match status" value="1"/>
</dbReference>
<evidence type="ECO:0000256" key="4">
    <source>
        <dbReference type="ARBA" id="ARBA00022827"/>
    </source>
</evidence>
<dbReference type="GO" id="GO:0004792">
    <property type="term" value="F:thiosulfate-cyanide sulfurtransferase activity"/>
    <property type="evidence" value="ECO:0007669"/>
    <property type="project" value="InterPro"/>
</dbReference>
<dbReference type="Pfam" id="PF02852">
    <property type="entry name" value="Pyr_redox_dim"/>
    <property type="match status" value="1"/>
</dbReference>